<dbReference type="AlphaFoldDB" id="A0A2C9ETS4"/>
<organism evidence="1 2">
    <name type="scientific">Pseudomonas protegens (strain DSM 19095 / LMG 27888 / CFBP 6595 / CHA0)</name>
    <dbReference type="NCBI Taxonomy" id="1124983"/>
    <lineage>
        <taxon>Bacteria</taxon>
        <taxon>Pseudomonadati</taxon>
        <taxon>Pseudomonadota</taxon>
        <taxon>Gammaproteobacteria</taxon>
        <taxon>Pseudomonadales</taxon>
        <taxon>Pseudomonadaceae</taxon>
        <taxon>Pseudomonas</taxon>
    </lineage>
</organism>
<dbReference type="SUPFAM" id="SSF52980">
    <property type="entry name" value="Restriction endonuclease-like"/>
    <property type="match status" value="1"/>
</dbReference>
<dbReference type="eggNOG" id="ENOG50348AR">
    <property type="taxonomic scope" value="Bacteria"/>
</dbReference>
<sequence>MVGRQTVYTALGQAPARLPATPAEVFARPWFLRSYLSAKLGGMDDSDFLRLLTIQAEQANAFLSNARKWERERWVCQRLLQGLNIPYRNDEFTAAGQEPPDVLFREASFEVFFVLDEGRRLNDEWRDELQRRRSAFSLSQLVRREAKPKRIPASELLLRLAPTLRKKAHNYQERGMNLGELDIIAFAALKREVLDLNSHFPPPTEYLRQGWRSLSLVGPTFARVLFAHPDAPEFLRSNLGRSILFDVGISL</sequence>
<dbReference type="InterPro" id="IPR011335">
    <property type="entry name" value="Restrct_endonuc-II-like"/>
</dbReference>
<evidence type="ECO:0000313" key="1">
    <source>
        <dbReference type="EMBL" id="AGL87009.1"/>
    </source>
</evidence>
<proteinExistence type="predicted"/>
<protein>
    <recommendedName>
        <fullName evidence="3">DUF1780 domain-containing protein</fullName>
    </recommendedName>
</protein>
<dbReference type="EMBL" id="CP003190">
    <property type="protein sequence ID" value="AGL87009.1"/>
    <property type="molecule type" value="Genomic_DNA"/>
</dbReference>
<reference evidence="2" key="1">
    <citation type="journal article" date="2014" name="Genome Announc.">
        <title>Full-genome sequence of the plant growth-promoting bacterium Pseudomonas protegens CHA0.</title>
        <authorList>
            <person name="Jousset A."/>
            <person name="Schuldes J."/>
            <person name="Keel C."/>
            <person name="Maurhofer M."/>
            <person name="Daniel R."/>
            <person name="Scheu S."/>
            <person name="Thuermer A."/>
        </authorList>
    </citation>
    <scope>NUCLEOTIDE SEQUENCE [LARGE SCALE GENOMIC DNA]</scope>
    <source>
        <strain evidence="2">DSM 19095 / LMG 27888 / CFBP 6595 / CHA0</strain>
    </source>
</reference>
<accession>A0A2C9ETS4</accession>
<gene>
    <name evidence="1" type="ORF">PFLCHA0_c52670</name>
</gene>
<name>A0A2C9ETS4_PSEPH</name>
<dbReference type="Gene3D" id="3.40.1540.10">
    <property type="entry name" value="Protein of unknown function DUF1780, putative endonuclease"/>
    <property type="match status" value="1"/>
</dbReference>
<evidence type="ECO:0008006" key="3">
    <source>
        <dbReference type="Google" id="ProtNLM"/>
    </source>
</evidence>
<dbReference type="Proteomes" id="UP000013940">
    <property type="component" value="Chromosome"/>
</dbReference>
<dbReference type="InterPro" id="IPR037074">
    <property type="entry name" value="DUF1780_sf"/>
</dbReference>
<dbReference type="HOGENOM" id="CLU_114100_0_0_6"/>
<dbReference type="Pfam" id="PF08682">
    <property type="entry name" value="DUF1780"/>
    <property type="match status" value="1"/>
</dbReference>
<dbReference type="CDD" id="cd22342">
    <property type="entry name" value="Pa4535-like"/>
    <property type="match status" value="1"/>
</dbReference>
<dbReference type="KEGG" id="pprc:PFLCHA0_c52670"/>
<dbReference type="InterPro" id="IPR014796">
    <property type="entry name" value="DUF1780"/>
</dbReference>
<evidence type="ECO:0000313" key="2">
    <source>
        <dbReference type="Proteomes" id="UP000013940"/>
    </source>
</evidence>